<evidence type="ECO:0000256" key="1">
    <source>
        <dbReference type="SAM" id="MobiDB-lite"/>
    </source>
</evidence>
<dbReference type="InterPro" id="IPR002559">
    <property type="entry name" value="Transposase_11"/>
</dbReference>
<protein>
    <recommendedName>
        <fullName evidence="2">Transposase IS4-like domain-containing protein</fullName>
    </recommendedName>
</protein>
<proteinExistence type="predicted"/>
<feature type="compositionally biased region" description="Polar residues" evidence="1">
    <location>
        <begin position="351"/>
        <end position="362"/>
    </location>
</feature>
<accession>A0A0F9DEC3</accession>
<dbReference type="SUPFAM" id="SSF53098">
    <property type="entry name" value="Ribonuclease H-like"/>
    <property type="match status" value="1"/>
</dbReference>
<dbReference type="PANTHER" id="PTHR37529">
    <property type="entry name" value="TRANSPOSASE INSG FOR INSERTION SEQUENCE ELEMENT IS4-RELATED"/>
    <property type="match status" value="1"/>
</dbReference>
<reference evidence="3" key="1">
    <citation type="journal article" date="2015" name="Nature">
        <title>Complex archaea that bridge the gap between prokaryotes and eukaryotes.</title>
        <authorList>
            <person name="Spang A."/>
            <person name="Saw J.H."/>
            <person name="Jorgensen S.L."/>
            <person name="Zaremba-Niedzwiedzka K."/>
            <person name="Martijn J."/>
            <person name="Lind A.E."/>
            <person name="van Eijk R."/>
            <person name="Schleper C."/>
            <person name="Guy L."/>
            <person name="Ettema T.J."/>
        </authorList>
    </citation>
    <scope>NUCLEOTIDE SEQUENCE</scope>
</reference>
<dbReference type="InterPro" id="IPR012337">
    <property type="entry name" value="RNaseH-like_sf"/>
</dbReference>
<dbReference type="EMBL" id="LAZR01039790">
    <property type="protein sequence ID" value="KKL16126.1"/>
    <property type="molecule type" value="Genomic_DNA"/>
</dbReference>
<dbReference type="Pfam" id="PF01609">
    <property type="entry name" value="DDE_Tnp_1"/>
    <property type="match status" value="1"/>
</dbReference>
<dbReference type="InterPro" id="IPR047952">
    <property type="entry name" value="Transpos_IS4"/>
</dbReference>
<comment type="caution">
    <text evidence="3">The sequence shown here is derived from an EMBL/GenBank/DDBJ whole genome shotgun (WGS) entry which is preliminary data.</text>
</comment>
<dbReference type="GO" id="GO:0006313">
    <property type="term" value="P:DNA transposition"/>
    <property type="evidence" value="ECO:0007669"/>
    <property type="project" value="InterPro"/>
</dbReference>
<feature type="non-terminal residue" evidence="3">
    <location>
        <position position="1"/>
    </location>
</feature>
<organism evidence="3">
    <name type="scientific">marine sediment metagenome</name>
    <dbReference type="NCBI Taxonomy" id="412755"/>
    <lineage>
        <taxon>unclassified sequences</taxon>
        <taxon>metagenomes</taxon>
        <taxon>ecological metagenomes</taxon>
    </lineage>
</organism>
<name>A0A0F9DEC3_9ZZZZ</name>
<dbReference type="NCBIfam" id="NF033592">
    <property type="entry name" value="transpos_IS4_1"/>
    <property type="match status" value="1"/>
</dbReference>
<sequence>ILHEAAAEYDEKWRVRKRVIDSLILMMLIFRLVSSKNAQSYGTTIDDLWDSCDRLKLSLPQKSSIAPSSFCAARKKLDESIFQCVNRKILTAYSPERDTYLWRGHRLFGVDGTKINLPRKLVSSGYRTPSKQSYYPQGLVSCLYELRSRLPFDFDLVSHSDERRCARKHLDTLADNDVVVYDRGYFSYAMLHQHSQTGIHAIFRLKESSNSVIRKFFVSKDTDRLVTISPSQPTKTDILKKHPNLDIIPLKMRLLKYEILGTTFCLGTTLIDPHQQYPIQDFMEVYHSRWGVEELYKVSKRVFTIEDFHAKTERGVKQELFAHFVLISMNRLFANRADLELNGEDAHTPPLESTEQDPSIGGTSRIQTNFKNCIHVLQRSLEELLLLEHKMTTAIQRAFDTIVRQYQKARPGRSYPRKSRKPETRWIPAKEKRKQRKRELPLAATA</sequence>
<evidence type="ECO:0000313" key="3">
    <source>
        <dbReference type="EMBL" id="KKL16126.1"/>
    </source>
</evidence>
<evidence type="ECO:0000259" key="2">
    <source>
        <dbReference type="Pfam" id="PF01609"/>
    </source>
</evidence>
<gene>
    <name evidence="3" type="ORF">LCGC14_2498710</name>
</gene>
<feature type="region of interest" description="Disordered" evidence="1">
    <location>
        <begin position="343"/>
        <end position="362"/>
    </location>
</feature>
<dbReference type="AlphaFoldDB" id="A0A0F9DEC3"/>
<dbReference type="GO" id="GO:0003677">
    <property type="term" value="F:DNA binding"/>
    <property type="evidence" value="ECO:0007669"/>
    <property type="project" value="InterPro"/>
</dbReference>
<feature type="region of interest" description="Disordered" evidence="1">
    <location>
        <begin position="409"/>
        <end position="446"/>
    </location>
</feature>
<feature type="compositionally biased region" description="Basic and acidic residues" evidence="1">
    <location>
        <begin position="421"/>
        <end position="430"/>
    </location>
</feature>
<dbReference type="GO" id="GO:0004803">
    <property type="term" value="F:transposase activity"/>
    <property type="evidence" value="ECO:0007669"/>
    <property type="project" value="InterPro"/>
</dbReference>
<dbReference type="PANTHER" id="PTHR37529:SF1">
    <property type="entry name" value="TRANSPOSASE INSG FOR INSERTION SEQUENCE ELEMENT IS4-RELATED"/>
    <property type="match status" value="1"/>
</dbReference>
<feature type="domain" description="Transposase IS4-like" evidence="2">
    <location>
        <begin position="103"/>
        <end position="327"/>
    </location>
</feature>